<comment type="similarity">
    <text evidence="2">Belongs to the GSP F family.</text>
</comment>
<name>A0A399RJ88_9PROT</name>
<dbReference type="Pfam" id="PF00482">
    <property type="entry name" value="T2SSF"/>
    <property type="match status" value="2"/>
</dbReference>
<evidence type="ECO:0000256" key="6">
    <source>
        <dbReference type="ARBA" id="ARBA00023136"/>
    </source>
</evidence>
<feature type="transmembrane region" description="Helical" evidence="7">
    <location>
        <begin position="210"/>
        <end position="231"/>
    </location>
</feature>
<evidence type="ECO:0000256" key="3">
    <source>
        <dbReference type="ARBA" id="ARBA00022475"/>
    </source>
</evidence>
<keyword evidence="10" id="KW-1185">Reference proteome</keyword>
<keyword evidence="4 7" id="KW-0812">Transmembrane</keyword>
<keyword evidence="5 7" id="KW-1133">Transmembrane helix</keyword>
<dbReference type="GO" id="GO:0005886">
    <property type="term" value="C:plasma membrane"/>
    <property type="evidence" value="ECO:0007669"/>
    <property type="project" value="UniProtKB-SubCell"/>
</dbReference>
<accession>A0A399RJ88</accession>
<evidence type="ECO:0000259" key="8">
    <source>
        <dbReference type="Pfam" id="PF00482"/>
    </source>
</evidence>
<dbReference type="InterPro" id="IPR018076">
    <property type="entry name" value="T2SS_GspF_dom"/>
</dbReference>
<feature type="domain" description="Type II secretion system protein GspF" evidence="8">
    <location>
        <begin position="67"/>
        <end position="187"/>
    </location>
</feature>
<feature type="transmembrane region" description="Helical" evidence="7">
    <location>
        <begin position="163"/>
        <end position="190"/>
    </location>
</feature>
<proteinExistence type="inferred from homology"/>
<dbReference type="RefSeq" id="WP_119453785.1">
    <property type="nucleotide sequence ID" value="NZ_QWGA01000004.1"/>
</dbReference>
<dbReference type="InterPro" id="IPR042094">
    <property type="entry name" value="T2SS_GspF_sf"/>
</dbReference>
<evidence type="ECO:0000256" key="7">
    <source>
        <dbReference type="SAM" id="Phobius"/>
    </source>
</evidence>
<dbReference type="InterPro" id="IPR003004">
    <property type="entry name" value="GspF/PilC"/>
</dbReference>
<dbReference type="Gene3D" id="1.20.81.30">
    <property type="entry name" value="Type II secretion system (T2SS), domain F"/>
    <property type="match status" value="2"/>
</dbReference>
<dbReference type="PANTHER" id="PTHR30012:SF0">
    <property type="entry name" value="TYPE II SECRETION SYSTEM PROTEIN F-RELATED"/>
    <property type="match status" value="1"/>
</dbReference>
<evidence type="ECO:0000313" key="9">
    <source>
        <dbReference type="EMBL" id="RIJ29805.1"/>
    </source>
</evidence>
<feature type="domain" description="Type II secretion system protein GspF" evidence="8">
    <location>
        <begin position="264"/>
        <end position="382"/>
    </location>
</feature>
<dbReference type="AlphaFoldDB" id="A0A399RJ88"/>
<comment type="caution">
    <text evidence="9">The sequence shown here is derived from an EMBL/GenBank/DDBJ whole genome shotgun (WGS) entry which is preliminary data.</text>
</comment>
<comment type="subcellular location">
    <subcellularLocation>
        <location evidence="1">Cell membrane</location>
        <topology evidence="1">Multi-pass membrane protein</topology>
    </subcellularLocation>
</comment>
<feature type="transmembrane region" description="Helical" evidence="7">
    <location>
        <begin position="358"/>
        <end position="382"/>
    </location>
</feature>
<keyword evidence="3" id="KW-1003">Cell membrane</keyword>
<dbReference type="PANTHER" id="PTHR30012">
    <property type="entry name" value="GENERAL SECRETION PATHWAY PROTEIN"/>
    <property type="match status" value="1"/>
</dbReference>
<gene>
    <name evidence="9" type="ORF">D1222_08180</name>
</gene>
<evidence type="ECO:0000256" key="5">
    <source>
        <dbReference type="ARBA" id="ARBA00022989"/>
    </source>
</evidence>
<dbReference type="EMBL" id="QWGA01000004">
    <property type="protein sequence ID" value="RIJ29805.1"/>
    <property type="molecule type" value="Genomic_DNA"/>
</dbReference>
<evidence type="ECO:0000256" key="4">
    <source>
        <dbReference type="ARBA" id="ARBA00022692"/>
    </source>
</evidence>
<keyword evidence="6 7" id="KW-0472">Membrane</keyword>
<reference evidence="9 10" key="1">
    <citation type="submission" date="2018-08" db="EMBL/GenBank/DDBJ databases">
        <title>Henriciella mobilis sp. nov., isolated from seawater.</title>
        <authorList>
            <person name="Cheng H."/>
            <person name="Wu Y.-H."/>
            <person name="Xu X.-W."/>
            <person name="Guo L.-L."/>
        </authorList>
    </citation>
    <scope>NUCLEOTIDE SEQUENCE [LARGE SCALE GENOMIC DNA]</scope>
    <source>
        <strain evidence="9 10">CCUG67844</strain>
    </source>
</reference>
<sequence>MTRFLYRSVTKDGERQSGLFEAADQETARRLILARGETILDLRAADKAKKLSFERKDVLSETVAAKFALELSSLLRAGAPLRDALRIMADGSSTSASLAQEVGHKLDTGGSLADALQQQGQIGRLLARFVEAGLAGVGLETMLARASKFFQDRLDTSKKIQSALAYPVFVILLAMTAILIIIVFVAPALAPALQGQDNFILSVAEFGAFIRAQSSFILLFIAALIGLLFLFRKRLRLRQRVQRLASKLPLISSLQQDMAAGPALDVLGALVEAGTPIIDALRSTKQLADYPAQDAFEAILERLQDGVPLRQALVKADGLPSDVTRVAVLAERAGTLGPSLVEAGRLCRERALDRINRLAAIAGPFLVVLVGGLVASMMLFVLSGLTSIGESM</sequence>
<dbReference type="Proteomes" id="UP000265845">
    <property type="component" value="Unassembled WGS sequence"/>
</dbReference>
<evidence type="ECO:0000313" key="10">
    <source>
        <dbReference type="Proteomes" id="UP000265845"/>
    </source>
</evidence>
<protein>
    <submittedName>
        <fullName evidence="9">Type II secretion system F family protein</fullName>
    </submittedName>
</protein>
<evidence type="ECO:0000256" key="2">
    <source>
        <dbReference type="ARBA" id="ARBA00005745"/>
    </source>
</evidence>
<evidence type="ECO:0000256" key="1">
    <source>
        <dbReference type="ARBA" id="ARBA00004651"/>
    </source>
</evidence>
<dbReference type="OrthoDB" id="9805682at2"/>
<organism evidence="9 10">
    <name type="scientific">Henriciella algicola</name>
    <dbReference type="NCBI Taxonomy" id="1608422"/>
    <lineage>
        <taxon>Bacteria</taxon>
        <taxon>Pseudomonadati</taxon>
        <taxon>Pseudomonadota</taxon>
        <taxon>Alphaproteobacteria</taxon>
        <taxon>Hyphomonadales</taxon>
        <taxon>Hyphomonadaceae</taxon>
        <taxon>Henriciella</taxon>
    </lineage>
</organism>
<dbReference type="PRINTS" id="PR00812">
    <property type="entry name" value="BCTERIALGSPF"/>
</dbReference>